<proteinExistence type="predicted"/>
<evidence type="ECO:0000313" key="3">
    <source>
        <dbReference type="Proteomes" id="UP000007947"/>
    </source>
</evidence>
<feature type="region of interest" description="Disordered" evidence="1">
    <location>
        <begin position="1"/>
        <end position="28"/>
    </location>
</feature>
<feature type="region of interest" description="Disordered" evidence="1">
    <location>
        <begin position="41"/>
        <end position="65"/>
    </location>
</feature>
<dbReference type="HOGENOM" id="CLU_2844978_0_0_11"/>
<dbReference type="Proteomes" id="UP000007947">
    <property type="component" value="Chromosome"/>
</dbReference>
<gene>
    <name evidence="2" type="ordered locus">MLP_20000</name>
</gene>
<reference evidence="2 3" key="1">
    <citation type="submission" date="2011-05" db="EMBL/GenBank/DDBJ databases">
        <title>Whole genome sequence of Microlunatus phosphovorus NM-1.</title>
        <authorList>
            <person name="Hosoyama A."/>
            <person name="Sasaki K."/>
            <person name="Harada T."/>
            <person name="Igarashi R."/>
            <person name="Kawakoshi A."/>
            <person name="Sasagawa M."/>
            <person name="Fukada J."/>
            <person name="Nakamura S."/>
            <person name="Katano Y."/>
            <person name="Hanada S."/>
            <person name="Kamagata Y."/>
            <person name="Nakamura N."/>
            <person name="Yamazaki S."/>
            <person name="Fujita N."/>
        </authorList>
    </citation>
    <scope>NUCLEOTIDE SEQUENCE [LARGE SCALE GENOMIC DNA]</scope>
    <source>
        <strain evidence="3">ATCC 700054 / DSM 10555 / JCM 9379 / NBRC 101784 / NCIMB 13414 / VKM Ac-1990 / NM-1</strain>
    </source>
</reference>
<evidence type="ECO:0000256" key="1">
    <source>
        <dbReference type="SAM" id="MobiDB-lite"/>
    </source>
</evidence>
<dbReference type="EMBL" id="AP012204">
    <property type="protein sequence ID" value="BAK35014.1"/>
    <property type="molecule type" value="Genomic_DNA"/>
</dbReference>
<dbReference type="AlphaFoldDB" id="F5XTE2"/>
<organism evidence="2 3">
    <name type="scientific">Microlunatus phosphovorus (strain ATCC 700054 / DSM 10555 / JCM 9379 / NBRC 101784 / NCIMB 13414 / VKM Ac-1990 / NM-1)</name>
    <dbReference type="NCBI Taxonomy" id="1032480"/>
    <lineage>
        <taxon>Bacteria</taxon>
        <taxon>Bacillati</taxon>
        <taxon>Actinomycetota</taxon>
        <taxon>Actinomycetes</taxon>
        <taxon>Propionibacteriales</taxon>
        <taxon>Propionibacteriaceae</taxon>
        <taxon>Microlunatus</taxon>
    </lineage>
</organism>
<dbReference type="KEGG" id="mph:MLP_20000"/>
<protein>
    <submittedName>
        <fullName evidence="2">Uncharacterized protein</fullName>
    </submittedName>
</protein>
<accession>F5XTE2</accession>
<name>F5XTE2_MICPN</name>
<feature type="compositionally biased region" description="Basic and acidic residues" evidence="1">
    <location>
        <begin position="41"/>
        <end position="56"/>
    </location>
</feature>
<keyword evidence="3" id="KW-1185">Reference proteome</keyword>
<sequence length="65" mass="7044">MGAVHETGHDVLSSTWSSDGSGGSTGIKWLKPTLRVETGYDDRFTGRTDRGERSEVRAWASDTAT</sequence>
<evidence type="ECO:0000313" key="2">
    <source>
        <dbReference type="EMBL" id="BAK35014.1"/>
    </source>
</evidence>